<dbReference type="SMART" id="SM00324">
    <property type="entry name" value="RhoGAP"/>
    <property type="match status" value="1"/>
</dbReference>
<dbReference type="SMART" id="SM00109">
    <property type="entry name" value="C1"/>
    <property type="match status" value="1"/>
</dbReference>
<dbReference type="CDD" id="cd20818">
    <property type="entry name" value="C1_Myosin-IX"/>
    <property type="match status" value="1"/>
</dbReference>
<evidence type="ECO:0000259" key="13">
    <source>
        <dbReference type="PROSITE" id="PS51456"/>
    </source>
</evidence>
<dbReference type="InterPro" id="IPR046987">
    <property type="entry name" value="Myo9"/>
</dbReference>
<dbReference type="PROSITE" id="PS50081">
    <property type="entry name" value="ZF_DAG_PE_2"/>
    <property type="match status" value="1"/>
</dbReference>
<feature type="region of interest" description="Disordered" evidence="10">
    <location>
        <begin position="375"/>
        <end position="405"/>
    </location>
</feature>
<keyword evidence="4" id="KW-0547">Nucleotide-binding</keyword>
<dbReference type="GO" id="GO:0005884">
    <property type="term" value="C:actin filament"/>
    <property type="evidence" value="ECO:0007669"/>
    <property type="project" value="TreeGrafter"/>
</dbReference>
<dbReference type="Gene3D" id="1.20.5.190">
    <property type="match status" value="1"/>
</dbReference>
<proteinExistence type="inferred from homology"/>
<dbReference type="GO" id="GO:0046872">
    <property type="term" value="F:metal ion binding"/>
    <property type="evidence" value="ECO:0007669"/>
    <property type="project" value="UniProtKB-KW"/>
</dbReference>
<dbReference type="Gene3D" id="1.10.555.10">
    <property type="entry name" value="Rho GTPase activation protein"/>
    <property type="match status" value="1"/>
</dbReference>
<dbReference type="InterPro" id="IPR001609">
    <property type="entry name" value="Myosin_head_motor_dom-like"/>
</dbReference>
<dbReference type="GO" id="GO:0005524">
    <property type="term" value="F:ATP binding"/>
    <property type="evidence" value="ECO:0007669"/>
    <property type="project" value="UniProtKB-KW"/>
</dbReference>
<keyword evidence="8" id="KW-0505">Motor protein</keyword>
<sequence length="1516" mass="173433">MNGVDCTFELRLKQAMEMVGFTARIRQIFSVLSAVLHIGNIQYVKKASSYHHDESVIIQNRDVLAMVASLLQVNEELLHSALISKCAIAYNEALIMNYKLPEAVNARDALAKLLYCSLFDWIVNQTNRLLSSGSKIAKDKEVSIGVLDIFGFENFERNSFEQFCINYANEHLQSYFNLHVFKYEQEEYLNEGIEWNKIAYTDNTPCLDLIQQKPYGLLPLLNEECNFPGATNETLLEKYRRHQVTNEYFDSPQKRENAFIVHHYAGTVKYDVKNFREKNSDANRAADLVTLLKTSLSGFLREMVAESPTAMARWRMLKLTVFTVLAFTRKVRRRSSFSLEGLSSSPPKGAMVLAERGSLTGGSIQGKAPVPLGVKRNFSPQSVSRQHRTMDLPSHVPSGKPRRGITNQTVTSQFQLSLTRLMEALNKADPYFIRCIKSNNSKTPGLFDEETVLRQLRYSGMLETVRIRQSGYHIRLTYKEFTSLYHALLPEDFRDDQNAFRRCFLHWGLDPENFQIGKRKIYLRETEKQKLDDILHKFVLRNIIRIQRWWRVSNHQLKEKSAVAIQRHWRGYVVRNDYRRTRVATLMIQRWWRAAQRRKSARRFARNVERKPAIMEEEDTNDEDLERVAASSSPLSHTTNGHATPFSSFSSDWNSNHSDDGISGPPLTKTTSTEDVRSPGRLIISIVPGSRTPLRRESYAAPDRFRRDSEEESSGILDDSEPESYQPHQFSKLKRDSRHEHAPAGFMVPRVEPKPWRRYSAIEPPPQHSVSEPQTPPAEKVQERGVDVFNEKPIDVYNEKGVDVKEEISQHIRPSPPRQIPLGHQRTTRRDTLPKREHFTVDPVLQQQQSGKGKMGVFKNWLEKKVAPKKKSLAGGDLESLRLSPDLDEADEEPRTILTRGSAGRTPMKSNAHNSLISRLSPPRKSFSPKTLAKRAKSASGKAAVFETSSTSSSSSILQPLQRTFSKNRLRRRITADPESTGSQKSTSTKEQSWNCRSITEFTDSEDRVVSSAEELRELETFIFDKILQMDSGTKGKTSTKADQIFQQALKEFRNNLISTYSVAVKDVRLCIRYRDLIVNFEKTIRVACYKIIQSQSPPYTTAALAKYKTDADAFPVNLALNAFRSFMNEFMQRQQTKMKLDESTKYRTLSRKRKVEQSILNKNGHQLVSVNIFNLPTACEVCSSFLWPMEKGLVCQLCKTTCHKKCYQKIENSCTGKRKIKKSTTAGGALALPAQLGPSQPSGRIFCVPLDCLLLHGEKIPAIADRMITVIELQGVYTEWIYRKSGGIPGMRTLRAAIEENCEKIDWDQYHDSGIHVVASTFKALLREMPEPLMTFERYDEIMDIMENDNEEDQLQNVYVSIRKMPKSNHDLLERLFFHLARIAQHSDVNQMNAENLAIIFAPVLFKADRDLRAFEVSDNYKKQIKCIQIVIDAQLQKLQLTLEDIGQIDSAAMTANTRLSVIRSSKVYIGKLQHQHRDRQHPRNHPRCGRGGVPSVHRNSVAPKRKRKTHDGFG</sequence>
<dbReference type="Gene3D" id="1.10.10.820">
    <property type="match status" value="1"/>
</dbReference>
<feature type="domain" description="Myosin motor" evidence="13">
    <location>
        <begin position="1"/>
        <end position="536"/>
    </location>
</feature>
<dbReference type="Gene3D" id="3.30.60.20">
    <property type="match status" value="1"/>
</dbReference>
<evidence type="ECO:0000259" key="12">
    <source>
        <dbReference type="PROSITE" id="PS50238"/>
    </source>
</evidence>
<feature type="domain" description="Phorbol-ester/DAG-type" evidence="11">
    <location>
        <begin position="1165"/>
        <end position="1215"/>
    </location>
</feature>
<organism evidence="14 15">
    <name type="scientific">Hypsibius exemplaris</name>
    <name type="common">Freshwater tardigrade</name>
    <dbReference type="NCBI Taxonomy" id="2072580"/>
    <lineage>
        <taxon>Eukaryota</taxon>
        <taxon>Metazoa</taxon>
        <taxon>Ecdysozoa</taxon>
        <taxon>Tardigrada</taxon>
        <taxon>Eutardigrada</taxon>
        <taxon>Parachela</taxon>
        <taxon>Hypsibioidea</taxon>
        <taxon>Hypsibiidae</taxon>
        <taxon>Hypsibius</taxon>
    </lineage>
</organism>
<dbReference type="SMART" id="SM00242">
    <property type="entry name" value="MYSc"/>
    <property type="match status" value="1"/>
</dbReference>
<dbReference type="CDD" id="cd23767">
    <property type="entry name" value="IQCD"/>
    <property type="match status" value="1"/>
</dbReference>
<keyword evidence="5" id="KW-0862">Zinc</keyword>
<keyword evidence="2" id="KW-0963">Cytoplasm</keyword>
<evidence type="ECO:0000256" key="6">
    <source>
        <dbReference type="ARBA" id="ARBA00022840"/>
    </source>
</evidence>
<dbReference type="PROSITE" id="PS50238">
    <property type="entry name" value="RHOGAP"/>
    <property type="match status" value="1"/>
</dbReference>
<comment type="caution">
    <text evidence="9">Lacks conserved residue(s) required for the propagation of feature annotation.</text>
</comment>
<feature type="compositionally biased region" description="Low complexity" evidence="10">
    <location>
        <begin position="646"/>
        <end position="656"/>
    </location>
</feature>
<evidence type="ECO:0000256" key="8">
    <source>
        <dbReference type="ARBA" id="ARBA00023175"/>
    </source>
</evidence>
<dbReference type="PROSITE" id="PS51456">
    <property type="entry name" value="MYOSIN_MOTOR"/>
    <property type="match status" value="1"/>
</dbReference>
<dbReference type="InterPro" id="IPR002219">
    <property type="entry name" value="PKC_DAG/PE"/>
</dbReference>
<keyword evidence="3" id="KW-0479">Metal-binding</keyword>
<dbReference type="InterPro" id="IPR027417">
    <property type="entry name" value="P-loop_NTPase"/>
</dbReference>
<feature type="region of interest" description="Disordered" evidence="10">
    <location>
        <begin position="694"/>
        <end position="745"/>
    </location>
</feature>
<evidence type="ECO:0000259" key="11">
    <source>
        <dbReference type="PROSITE" id="PS50081"/>
    </source>
</evidence>
<dbReference type="PANTHER" id="PTHR46184:SF5">
    <property type="entry name" value="UNCONVENTIONAL MYOSIN-IXA-LIKE"/>
    <property type="match status" value="1"/>
</dbReference>
<gene>
    <name evidence="14" type="ORF">BV898_08715</name>
</gene>
<keyword evidence="6" id="KW-0067">ATP-binding</keyword>
<comment type="similarity">
    <text evidence="9">Belongs to the TRAFAC class myosin-kinesin ATPase superfamily. Myosin family.</text>
</comment>
<feature type="compositionally biased region" description="Acidic residues" evidence="10">
    <location>
        <begin position="615"/>
        <end position="625"/>
    </location>
</feature>
<evidence type="ECO:0000256" key="5">
    <source>
        <dbReference type="ARBA" id="ARBA00022833"/>
    </source>
</evidence>
<accession>A0A1W0WPL2</accession>
<evidence type="ECO:0000313" key="15">
    <source>
        <dbReference type="Proteomes" id="UP000192578"/>
    </source>
</evidence>
<dbReference type="Pfam" id="PF00130">
    <property type="entry name" value="C1_1"/>
    <property type="match status" value="1"/>
</dbReference>
<reference evidence="15" key="1">
    <citation type="submission" date="2017-01" db="EMBL/GenBank/DDBJ databases">
        <title>Comparative genomics of anhydrobiosis in the tardigrade Hypsibius dujardini.</title>
        <authorList>
            <person name="Yoshida Y."/>
            <person name="Koutsovoulos G."/>
            <person name="Laetsch D."/>
            <person name="Stevens L."/>
            <person name="Kumar S."/>
            <person name="Horikawa D."/>
            <person name="Ishino K."/>
            <person name="Komine S."/>
            <person name="Tomita M."/>
            <person name="Blaxter M."/>
            <person name="Arakawa K."/>
        </authorList>
    </citation>
    <scope>NUCLEOTIDE SEQUENCE [LARGE SCALE GENOMIC DNA]</scope>
    <source>
        <strain evidence="15">Z151</strain>
    </source>
</reference>
<dbReference type="PRINTS" id="PR00193">
    <property type="entry name" value="MYOSINHEAVY"/>
</dbReference>
<dbReference type="Proteomes" id="UP000192578">
    <property type="component" value="Unassembled WGS sequence"/>
</dbReference>
<dbReference type="PANTHER" id="PTHR46184">
    <property type="entry name" value="UNCONVENTIONAL MYOSIN-IXB-LIKE PROTEIN"/>
    <property type="match status" value="1"/>
</dbReference>
<evidence type="ECO:0000256" key="2">
    <source>
        <dbReference type="ARBA" id="ARBA00022490"/>
    </source>
</evidence>
<dbReference type="OrthoDB" id="312459at2759"/>
<feature type="compositionally biased region" description="Polar residues" evidence="10">
    <location>
        <begin position="908"/>
        <end position="918"/>
    </location>
</feature>
<keyword evidence="7 9" id="KW-0518">Myosin</keyword>
<dbReference type="FunFam" id="3.40.850.10:FF:000008">
    <property type="entry name" value="Putative unconventional myosin-IXa"/>
    <property type="match status" value="1"/>
</dbReference>
<dbReference type="EMBL" id="MTYJ01000065">
    <property type="protein sequence ID" value="OQV17134.1"/>
    <property type="molecule type" value="Genomic_DNA"/>
</dbReference>
<feature type="compositionally biased region" description="Basic residues" evidence="10">
    <location>
        <begin position="1475"/>
        <end position="1490"/>
    </location>
</feature>
<protein>
    <submittedName>
        <fullName evidence="14">Unconventional myosin-IXb</fullName>
    </submittedName>
</protein>
<dbReference type="Pfam" id="PF00063">
    <property type="entry name" value="Myosin_head"/>
    <property type="match status" value="2"/>
</dbReference>
<dbReference type="Gene3D" id="1.20.58.530">
    <property type="match status" value="2"/>
</dbReference>
<dbReference type="SUPFAM" id="SSF52540">
    <property type="entry name" value="P-loop containing nucleoside triphosphate hydrolases"/>
    <property type="match status" value="1"/>
</dbReference>
<dbReference type="GO" id="GO:0035556">
    <property type="term" value="P:intracellular signal transduction"/>
    <property type="evidence" value="ECO:0007669"/>
    <property type="project" value="InterPro"/>
</dbReference>
<dbReference type="Gene3D" id="1.20.120.720">
    <property type="entry name" value="Myosin VI head, motor domain, U50 subdomain"/>
    <property type="match status" value="1"/>
</dbReference>
<evidence type="ECO:0000256" key="3">
    <source>
        <dbReference type="ARBA" id="ARBA00022723"/>
    </source>
</evidence>
<dbReference type="GO" id="GO:0005737">
    <property type="term" value="C:cytoplasm"/>
    <property type="evidence" value="ECO:0007669"/>
    <property type="project" value="UniProtKB-SubCell"/>
</dbReference>
<dbReference type="InterPro" id="IPR008936">
    <property type="entry name" value="Rho_GTPase_activation_prot"/>
</dbReference>
<dbReference type="Gene3D" id="3.30.70.1590">
    <property type="match status" value="1"/>
</dbReference>
<feature type="region of interest" description="Disordered" evidence="10">
    <location>
        <begin position="899"/>
        <end position="929"/>
    </location>
</feature>
<feature type="compositionally biased region" description="Polar residues" evidence="10">
    <location>
        <begin position="630"/>
        <end position="642"/>
    </location>
</feature>
<dbReference type="GO" id="GO:0005096">
    <property type="term" value="F:GTPase activator activity"/>
    <property type="evidence" value="ECO:0007669"/>
    <property type="project" value="InterPro"/>
</dbReference>
<feature type="compositionally biased region" description="Basic and acidic residues" evidence="10">
    <location>
        <begin position="733"/>
        <end position="742"/>
    </location>
</feature>
<dbReference type="GO" id="GO:0000146">
    <property type="term" value="F:microfilament motor activity"/>
    <property type="evidence" value="ECO:0007669"/>
    <property type="project" value="InterPro"/>
</dbReference>
<feature type="region of interest" description="Disordered" evidence="10">
    <location>
        <begin position="614"/>
        <end position="676"/>
    </location>
</feature>
<dbReference type="PROSITE" id="PS50096">
    <property type="entry name" value="IQ"/>
    <property type="match status" value="1"/>
</dbReference>
<dbReference type="Pfam" id="PF00620">
    <property type="entry name" value="RhoGAP"/>
    <property type="match status" value="1"/>
</dbReference>
<dbReference type="SUPFAM" id="SSF57889">
    <property type="entry name" value="Cysteine-rich domain"/>
    <property type="match status" value="1"/>
</dbReference>
<dbReference type="Pfam" id="PF00612">
    <property type="entry name" value="IQ"/>
    <property type="match status" value="1"/>
</dbReference>
<dbReference type="SMART" id="SM00015">
    <property type="entry name" value="IQ"/>
    <property type="match status" value="2"/>
</dbReference>
<evidence type="ECO:0000256" key="7">
    <source>
        <dbReference type="ARBA" id="ARBA00023123"/>
    </source>
</evidence>
<dbReference type="GO" id="GO:0051015">
    <property type="term" value="F:actin filament binding"/>
    <property type="evidence" value="ECO:0007669"/>
    <property type="project" value="TreeGrafter"/>
</dbReference>
<dbReference type="InterPro" id="IPR000048">
    <property type="entry name" value="IQ_motif_EF-hand-BS"/>
</dbReference>
<dbReference type="Gene3D" id="3.40.850.10">
    <property type="entry name" value="Kinesin motor domain"/>
    <property type="match status" value="2"/>
</dbReference>
<feature type="region of interest" description="Actin-binding" evidence="9">
    <location>
        <begin position="418"/>
        <end position="440"/>
    </location>
</feature>
<dbReference type="PROSITE" id="PS00479">
    <property type="entry name" value="ZF_DAG_PE_1"/>
    <property type="match status" value="1"/>
</dbReference>
<evidence type="ECO:0000256" key="1">
    <source>
        <dbReference type="ARBA" id="ARBA00004496"/>
    </source>
</evidence>
<evidence type="ECO:0000256" key="9">
    <source>
        <dbReference type="PROSITE-ProRule" id="PRU00782"/>
    </source>
</evidence>
<keyword evidence="15" id="KW-1185">Reference proteome</keyword>
<feature type="compositionally biased region" description="Acidic residues" evidence="10">
    <location>
        <begin position="710"/>
        <end position="722"/>
    </location>
</feature>
<feature type="region of interest" description="Disordered" evidence="10">
    <location>
        <begin position="968"/>
        <end position="992"/>
    </location>
</feature>
<feature type="compositionally biased region" description="Basic residues" evidence="10">
    <location>
        <begin position="1505"/>
        <end position="1516"/>
    </location>
</feature>
<evidence type="ECO:0000313" key="14">
    <source>
        <dbReference type="EMBL" id="OQV17134.1"/>
    </source>
</evidence>
<comment type="caution">
    <text evidence="14">The sequence shown here is derived from an EMBL/GenBank/DDBJ whole genome shotgun (WGS) entry which is preliminary data.</text>
</comment>
<feature type="domain" description="Rho-GAP" evidence="12">
    <location>
        <begin position="1249"/>
        <end position="1440"/>
    </location>
</feature>
<comment type="subcellular location">
    <subcellularLocation>
        <location evidence="1">Cytoplasm</location>
    </subcellularLocation>
</comment>
<dbReference type="GO" id="GO:0016459">
    <property type="term" value="C:myosin complex"/>
    <property type="evidence" value="ECO:0007669"/>
    <property type="project" value="UniProtKB-KW"/>
</dbReference>
<feature type="compositionally biased region" description="Polar residues" evidence="10">
    <location>
        <begin position="978"/>
        <end position="992"/>
    </location>
</feature>
<name>A0A1W0WPL2_HYPEX</name>
<feature type="region of interest" description="Disordered" evidence="10">
    <location>
        <begin position="1474"/>
        <end position="1516"/>
    </location>
</feature>
<evidence type="ECO:0000256" key="4">
    <source>
        <dbReference type="ARBA" id="ARBA00022741"/>
    </source>
</evidence>
<evidence type="ECO:0000256" key="10">
    <source>
        <dbReference type="SAM" id="MobiDB-lite"/>
    </source>
</evidence>
<dbReference type="InterPro" id="IPR046349">
    <property type="entry name" value="C1-like_sf"/>
</dbReference>
<dbReference type="InterPro" id="IPR000198">
    <property type="entry name" value="RhoGAP_dom"/>
</dbReference>
<keyword evidence="9" id="KW-0009">Actin-binding</keyword>
<dbReference type="SUPFAM" id="SSF48350">
    <property type="entry name" value="GTPase activation domain, GAP"/>
    <property type="match status" value="1"/>
</dbReference>
<dbReference type="InterPro" id="IPR036961">
    <property type="entry name" value="Kinesin_motor_dom_sf"/>
</dbReference>
<feature type="compositionally biased region" description="Basic and acidic residues" evidence="10">
    <location>
        <begin position="694"/>
        <end position="709"/>
    </location>
</feature>